<dbReference type="InterPro" id="IPR014841">
    <property type="entry name" value="Rad33"/>
</dbReference>
<organism evidence="1 2">
    <name type="scientific">Cyberlindnera jadinii (strain ATCC 18201 / CBS 1600 / BCRC 20928 / JCM 3617 / NBRC 0987 / NRRL Y-1542)</name>
    <name type="common">Torula yeast</name>
    <name type="synonym">Candida utilis</name>
    <dbReference type="NCBI Taxonomy" id="983966"/>
    <lineage>
        <taxon>Eukaryota</taxon>
        <taxon>Fungi</taxon>
        <taxon>Dikarya</taxon>
        <taxon>Ascomycota</taxon>
        <taxon>Saccharomycotina</taxon>
        <taxon>Saccharomycetes</taxon>
        <taxon>Phaffomycetales</taxon>
        <taxon>Phaffomycetaceae</taxon>
        <taxon>Cyberlindnera</taxon>
    </lineage>
</organism>
<sequence length="207" mass="23014">MVSSSPLLSFSRTADNVLSENKKPQKPTKKFAAKKYITKKSIGEFTQFSNVPEEYEEEILETYASITEGGTDLCVGDLPKFFHSLRIPREFVIGNARLVPKELAVEGTTHVDFTKLMTVSCQLLSFRDNRRIIEETWNQLANSVGHGHVSTLNLDDLKVLNKDLKTGMSDTLLLDMLVVATEGKGVSVSMVDFAYILGKLGQLTIPK</sequence>
<dbReference type="EMBL" id="CDQK01000001">
    <property type="protein sequence ID" value="CEP21061.1"/>
    <property type="molecule type" value="Genomic_DNA"/>
</dbReference>
<reference evidence="2" key="1">
    <citation type="journal article" date="2015" name="J. Biotechnol.">
        <title>The structure of the Cyberlindnera jadinii genome and its relation to Candida utilis analyzed by the occurrence of single nucleotide polymorphisms.</title>
        <authorList>
            <person name="Rupp O."/>
            <person name="Brinkrolf K."/>
            <person name="Buerth C."/>
            <person name="Kunigo M."/>
            <person name="Schneider J."/>
            <person name="Jaenicke S."/>
            <person name="Goesmann A."/>
            <person name="Puehler A."/>
            <person name="Jaeger K.-E."/>
            <person name="Ernst J.F."/>
        </authorList>
    </citation>
    <scope>NUCLEOTIDE SEQUENCE [LARGE SCALE GENOMIC DNA]</scope>
    <source>
        <strain evidence="2">ATCC 18201 / CBS 1600 / BCRC 20928 / JCM 3617 / NBRC 0987 / NRRL Y-1542</strain>
    </source>
</reference>
<name>A0A0H5C099_CYBJN</name>
<dbReference type="Proteomes" id="UP000038830">
    <property type="component" value="Unassembled WGS sequence"/>
</dbReference>
<proteinExistence type="predicted"/>
<dbReference type="Pfam" id="PF08730">
    <property type="entry name" value="Rad33"/>
    <property type="match status" value="1"/>
</dbReference>
<accession>A0A0H5C099</accession>
<dbReference type="AlphaFoldDB" id="A0A0H5C099"/>
<evidence type="ECO:0000313" key="1">
    <source>
        <dbReference type="EMBL" id="CEP21061.1"/>
    </source>
</evidence>
<protein>
    <submittedName>
        <fullName evidence="1">ADR186Cp</fullName>
    </submittedName>
</protein>
<evidence type="ECO:0000313" key="2">
    <source>
        <dbReference type="Proteomes" id="UP000038830"/>
    </source>
</evidence>
<gene>
    <name evidence="1" type="ORF">BN1211_1068</name>
</gene>